<feature type="transmembrane region" description="Helical" evidence="6">
    <location>
        <begin position="244"/>
        <end position="269"/>
    </location>
</feature>
<dbReference type="InterPro" id="IPR002797">
    <property type="entry name" value="Polysacc_synth"/>
</dbReference>
<evidence type="ECO:0000256" key="6">
    <source>
        <dbReference type="SAM" id="Phobius"/>
    </source>
</evidence>
<evidence type="ECO:0000256" key="2">
    <source>
        <dbReference type="ARBA" id="ARBA00022475"/>
    </source>
</evidence>
<evidence type="ECO:0000256" key="5">
    <source>
        <dbReference type="ARBA" id="ARBA00023136"/>
    </source>
</evidence>
<feature type="transmembrane region" description="Helical" evidence="6">
    <location>
        <begin position="421"/>
        <end position="441"/>
    </location>
</feature>
<feature type="transmembrane region" description="Helical" evidence="6">
    <location>
        <begin position="54"/>
        <end position="76"/>
    </location>
</feature>
<name>A0ABS2QZJ7_9BACI</name>
<organism evidence="7 8">
    <name type="scientific">Priestia iocasae</name>
    <dbReference type="NCBI Taxonomy" id="2291674"/>
    <lineage>
        <taxon>Bacteria</taxon>
        <taxon>Bacillati</taxon>
        <taxon>Bacillota</taxon>
        <taxon>Bacilli</taxon>
        <taxon>Bacillales</taxon>
        <taxon>Bacillaceae</taxon>
        <taxon>Priestia</taxon>
    </lineage>
</organism>
<protein>
    <submittedName>
        <fullName evidence="7">PST family polysaccharide transporter</fullName>
    </submittedName>
</protein>
<feature type="transmembrane region" description="Helical" evidence="6">
    <location>
        <begin position="190"/>
        <end position="213"/>
    </location>
</feature>
<feature type="transmembrane region" description="Helical" evidence="6">
    <location>
        <begin position="327"/>
        <end position="346"/>
    </location>
</feature>
<evidence type="ECO:0000256" key="4">
    <source>
        <dbReference type="ARBA" id="ARBA00022989"/>
    </source>
</evidence>
<evidence type="ECO:0000256" key="1">
    <source>
        <dbReference type="ARBA" id="ARBA00004651"/>
    </source>
</evidence>
<keyword evidence="2" id="KW-1003">Cell membrane</keyword>
<comment type="caution">
    <text evidence="7">The sequence shown here is derived from an EMBL/GenBank/DDBJ whole genome shotgun (WGS) entry which is preliminary data.</text>
</comment>
<feature type="transmembrane region" description="Helical" evidence="6">
    <location>
        <begin position="12"/>
        <end position="34"/>
    </location>
</feature>
<keyword evidence="5 6" id="KW-0472">Membrane</keyword>
<reference evidence="7 8" key="1">
    <citation type="submission" date="2021-01" db="EMBL/GenBank/DDBJ databases">
        <title>Genomic Encyclopedia of Type Strains, Phase IV (KMG-IV): sequencing the most valuable type-strain genomes for metagenomic binning, comparative biology and taxonomic classification.</title>
        <authorList>
            <person name="Goeker M."/>
        </authorList>
    </citation>
    <scope>NUCLEOTIDE SEQUENCE [LARGE SCALE GENOMIC DNA]</scope>
    <source>
        <strain evidence="7 8">DSM 104297</strain>
    </source>
</reference>
<dbReference type="EMBL" id="JAFBFC010000010">
    <property type="protein sequence ID" value="MBM7704908.1"/>
    <property type="molecule type" value="Genomic_DNA"/>
</dbReference>
<keyword evidence="3 6" id="KW-0812">Transmembrane</keyword>
<dbReference type="PANTHER" id="PTHR30250:SF29">
    <property type="entry name" value="POLYSACCHARIDE BIOSYNTHESIS PROTEIN C-TERMINAL DOMAIN-CONTAINING PROTEIN"/>
    <property type="match status" value="1"/>
</dbReference>
<accession>A0ABS2QZJ7</accession>
<feature type="transmembrane region" description="Helical" evidence="6">
    <location>
        <begin position="366"/>
        <end position="384"/>
    </location>
</feature>
<dbReference type="CDD" id="cd13124">
    <property type="entry name" value="MATE_SpoVB_like"/>
    <property type="match status" value="1"/>
</dbReference>
<feature type="transmembrane region" description="Helical" evidence="6">
    <location>
        <begin position="453"/>
        <end position="470"/>
    </location>
</feature>
<dbReference type="Proteomes" id="UP000809829">
    <property type="component" value="Unassembled WGS sequence"/>
</dbReference>
<feature type="transmembrane region" description="Helical" evidence="6">
    <location>
        <begin position="490"/>
        <end position="508"/>
    </location>
</feature>
<dbReference type="InterPro" id="IPR050833">
    <property type="entry name" value="Poly_Biosynth_Transport"/>
</dbReference>
<evidence type="ECO:0000313" key="8">
    <source>
        <dbReference type="Proteomes" id="UP000809829"/>
    </source>
</evidence>
<sequence>MNKEVKNSHVQSILNGALILTLAGLFTKVLSASYRIPYHYIAGDVGFYIYQQVYPLYGISLLLGTYGFPVIISKLIAENRHNKRVISLILRTSFMLLSLMNGLFFALQYLFAEQIASWMGDDKLTPLIQIISLSFLFIPFLAVIRGYYQGINNMVPTALSQVAEQMVRVGTILLLSFLLLHQGYDLYVAGAGAIFGSITGAITSLFVLGAFLLKHKKRLPIRGQYQITDEVSAVLKKVALQGSLICLSGMGLLFIQLVDSFTLFSQLVLEGTGELKAKIMKGTYDRGLPLIQLGTVVGTAFSLALVPVISSAVSNRDQKLMREKSRLSLKLSLVVGIGAAMGLVGIMQSTNAMLYGDIKGTDTLQILSLLIVFTTLSATTAAILHGMGYMYVPALAVLGGLVLKYVLNIALIAVYETEGAAIASVLSFAFIAGVNTLYLRLKIRMSMIGGKSIGSILMAACVMLVVLKLYELGAYSLVEANNRHTTFYSSQALSAVCLGGVLYIYLILRNGVFTLNELLDIPLGDKVAKYIEKNKNKGDKK</sequence>
<proteinExistence type="predicted"/>
<evidence type="ECO:0000313" key="7">
    <source>
        <dbReference type="EMBL" id="MBM7704908.1"/>
    </source>
</evidence>
<feature type="transmembrane region" description="Helical" evidence="6">
    <location>
        <begin position="124"/>
        <end position="144"/>
    </location>
</feature>
<dbReference type="PIRSF" id="PIRSF038958">
    <property type="entry name" value="PG_synth_SpoVB"/>
    <property type="match status" value="1"/>
</dbReference>
<feature type="transmembrane region" description="Helical" evidence="6">
    <location>
        <begin position="289"/>
        <end position="315"/>
    </location>
</feature>
<dbReference type="InterPro" id="IPR024923">
    <property type="entry name" value="PG_synth_SpoVB"/>
</dbReference>
<dbReference type="Pfam" id="PF01943">
    <property type="entry name" value="Polysacc_synt"/>
    <property type="match status" value="1"/>
</dbReference>
<feature type="transmembrane region" description="Helical" evidence="6">
    <location>
        <begin position="88"/>
        <end position="112"/>
    </location>
</feature>
<evidence type="ECO:0000256" key="3">
    <source>
        <dbReference type="ARBA" id="ARBA00022692"/>
    </source>
</evidence>
<comment type="subcellular location">
    <subcellularLocation>
        <location evidence="1">Cell membrane</location>
        <topology evidence="1">Multi-pass membrane protein</topology>
    </subcellularLocation>
</comment>
<gene>
    <name evidence="7" type="ORF">JOC83_003789</name>
</gene>
<feature type="transmembrane region" description="Helical" evidence="6">
    <location>
        <begin position="165"/>
        <end position="184"/>
    </location>
</feature>
<keyword evidence="8" id="KW-1185">Reference proteome</keyword>
<dbReference type="PANTHER" id="PTHR30250">
    <property type="entry name" value="PST FAMILY PREDICTED COLANIC ACID TRANSPORTER"/>
    <property type="match status" value="1"/>
</dbReference>
<feature type="transmembrane region" description="Helical" evidence="6">
    <location>
        <begin position="391"/>
        <end position="415"/>
    </location>
</feature>
<dbReference type="RefSeq" id="WP_205188904.1">
    <property type="nucleotide sequence ID" value="NZ_JAFBFC010000010.1"/>
</dbReference>
<keyword evidence="4 6" id="KW-1133">Transmembrane helix</keyword>